<evidence type="ECO:0000313" key="1">
    <source>
        <dbReference type="EMBL" id="ACM33493.1"/>
    </source>
</evidence>
<organism evidence="1 2">
    <name type="scientific">Acidovorax ebreus (strain TPSY)</name>
    <name type="common">Diaphorobacter sp. (strain TPSY)</name>
    <dbReference type="NCBI Taxonomy" id="535289"/>
    <lineage>
        <taxon>Bacteria</taxon>
        <taxon>Pseudomonadati</taxon>
        <taxon>Pseudomonadota</taxon>
        <taxon>Betaproteobacteria</taxon>
        <taxon>Burkholderiales</taxon>
        <taxon>Comamonadaceae</taxon>
        <taxon>Diaphorobacter</taxon>
    </lineage>
</organism>
<dbReference type="EMBL" id="CP001392">
    <property type="protein sequence ID" value="ACM33493.1"/>
    <property type="molecule type" value="Genomic_DNA"/>
</dbReference>
<dbReference type="KEGG" id="dia:Dtpsy_2037"/>
<keyword evidence="2" id="KW-1185">Reference proteome</keyword>
<dbReference type="Proteomes" id="UP000000450">
    <property type="component" value="Chromosome"/>
</dbReference>
<reference evidence="1 2" key="1">
    <citation type="journal article" date="2010" name="J. Bacteriol.">
        <title>Completed genome sequence of the anaerobic iron-oxidizing bacterium Acidovorax ebreus strain TPSY.</title>
        <authorList>
            <person name="Byrne-Bailey K.G."/>
            <person name="Weber K.A."/>
            <person name="Chair A.H."/>
            <person name="Bose S."/>
            <person name="Knox T."/>
            <person name="Spanbauer T.L."/>
            <person name="Chertkov O."/>
            <person name="Coates J.D."/>
        </authorList>
    </citation>
    <scope>NUCLEOTIDE SEQUENCE [LARGE SCALE GENOMIC DNA]</scope>
    <source>
        <strain evidence="1 2">TPSY</strain>
    </source>
</reference>
<gene>
    <name evidence="1" type="ordered locus">Dtpsy_2037</name>
</gene>
<name>A0A9J9UBI1_ACIET</name>
<protein>
    <submittedName>
        <fullName evidence="1">Uncharacterized protein</fullName>
    </submittedName>
</protein>
<dbReference type="AlphaFoldDB" id="A0A9J9UBI1"/>
<accession>A0A9J9UBI1</accession>
<sequence>MQVSSPSLVAQDPAEAPWGWSRQFRMPVFKPGTRVRRAGSWETVSHVALRRQDLAVYLVGRAEPVDPLDLELEPTLFTTARVPERH</sequence>
<proteinExistence type="predicted"/>
<evidence type="ECO:0000313" key="2">
    <source>
        <dbReference type="Proteomes" id="UP000000450"/>
    </source>
</evidence>